<proteinExistence type="predicted"/>
<protein>
    <submittedName>
        <fullName evidence="1">Uncharacterized protein</fullName>
    </submittedName>
</protein>
<reference evidence="1 2" key="1">
    <citation type="submission" date="2023-07" db="EMBL/GenBank/DDBJ databases">
        <title>Genomic Encyclopedia of Type Strains, Phase IV (KMG-IV): sequencing the most valuable type-strain genomes for metagenomic binning, comparative biology and taxonomic classification.</title>
        <authorList>
            <person name="Goeker M."/>
        </authorList>
    </citation>
    <scope>NUCLEOTIDE SEQUENCE [LARGE SCALE GENOMIC DNA]</scope>
    <source>
        <strain evidence="1 2">DSM 19922</strain>
    </source>
</reference>
<name>A0ABU0MSW9_9PROT</name>
<keyword evidence="2" id="KW-1185">Reference proteome</keyword>
<organism evidence="1 2">
    <name type="scientific">Azospirillum picis</name>
    <dbReference type="NCBI Taxonomy" id="488438"/>
    <lineage>
        <taxon>Bacteria</taxon>
        <taxon>Pseudomonadati</taxon>
        <taxon>Pseudomonadota</taxon>
        <taxon>Alphaproteobacteria</taxon>
        <taxon>Rhodospirillales</taxon>
        <taxon>Azospirillaceae</taxon>
        <taxon>Azospirillum</taxon>
    </lineage>
</organism>
<comment type="caution">
    <text evidence="1">The sequence shown here is derived from an EMBL/GenBank/DDBJ whole genome shotgun (WGS) entry which is preliminary data.</text>
</comment>
<dbReference type="RefSeq" id="WP_209988688.1">
    <property type="nucleotide sequence ID" value="NZ_JAGINO010000025.1"/>
</dbReference>
<gene>
    <name evidence="1" type="ORF">QO018_005100</name>
</gene>
<evidence type="ECO:0000313" key="1">
    <source>
        <dbReference type="EMBL" id="MDQ0536206.1"/>
    </source>
</evidence>
<dbReference type="EMBL" id="JAUSVU010000024">
    <property type="protein sequence ID" value="MDQ0536206.1"/>
    <property type="molecule type" value="Genomic_DNA"/>
</dbReference>
<accession>A0ABU0MSW9</accession>
<dbReference type="Proteomes" id="UP001244552">
    <property type="component" value="Unassembled WGS sequence"/>
</dbReference>
<sequence length="232" mass="25957">MTTIDLTKLATDAVAKIAEGDTIQNAIETNIRKTLESVIRDATSEYSPFGKQLKEVVASTLQIDAGGLGLPGYNAAVLAIIKAKLENIVDEQLREQLSKHMDALLANAPKEISITKLVTDFKKWVREDRIEVSGNCTVIIENSHGFHWVHLDAKSYQEKYRCRFQIGINSDGKVFSLNDSSRDMKNTIMSKSLYGFPRDLFQMMAAGTKVVIDTMDINDSMEAYEDDEEEDI</sequence>
<evidence type="ECO:0000313" key="2">
    <source>
        <dbReference type="Proteomes" id="UP001244552"/>
    </source>
</evidence>